<dbReference type="Gene3D" id="1.10.3810.10">
    <property type="entry name" value="Biosynthetic peptidoglycan transglycosylase-like"/>
    <property type="match status" value="1"/>
</dbReference>
<keyword evidence="7" id="KW-0328">Glycosyltransferase</keyword>
<feature type="domain" description="Penicillin-binding protein transpeptidase" evidence="18">
    <location>
        <begin position="327"/>
        <end position="595"/>
    </location>
</feature>
<keyword evidence="10" id="KW-0133">Cell shape</keyword>
<evidence type="ECO:0000256" key="12">
    <source>
        <dbReference type="ARBA" id="ARBA00023136"/>
    </source>
</evidence>
<evidence type="ECO:0000256" key="8">
    <source>
        <dbReference type="ARBA" id="ARBA00022679"/>
    </source>
</evidence>
<dbReference type="GO" id="GO:0009002">
    <property type="term" value="F:serine-type D-Ala-D-Ala carboxypeptidase activity"/>
    <property type="evidence" value="ECO:0007669"/>
    <property type="project" value="UniProtKB-EC"/>
</dbReference>
<dbReference type="InterPro" id="IPR050396">
    <property type="entry name" value="Glycosyltr_51/Transpeptidase"/>
</dbReference>
<comment type="similarity">
    <text evidence="2">In the C-terminal section; belongs to the transpeptidase family.</text>
</comment>
<evidence type="ECO:0000256" key="9">
    <source>
        <dbReference type="ARBA" id="ARBA00022801"/>
    </source>
</evidence>
<dbReference type="STRING" id="1797513.A2782_01160"/>
<dbReference type="GO" id="GO:0030288">
    <property type="term" value="C:outer membrane-bounded periplasmic space"/>
    <property type="evidence" value="ECO:0007669"/>
    <property type="project" value="TreeGrafter"/>
</dbReference>
<evidence type="ECO:0000313" key="21">
    <source>
        <dbReference type="Proteomes" id="UP000177967"/>
    </source>
</evidence>
<feature type="transmembrane region" description="Helical" evidence="17">
    <location>
        <begin position="20"/>
        <end position="40"/>
    </location>
</feature>
<dbReference type="Proteomes" id="UP000177967">
    <property type="component" value="Unassembled WGS sequence"/>
</dbReference>
<comment type="similarity">
    <text evidence="3">In the N-terminal section; belongs to the glycosyltransferase 51 family.</text>
</comment>
<comment type="caution">
    <text evidence="20">The sequence shown here is derived from an EMBL/GenBank/DDBJ whole genome shotgun (WGS) entry which is preliminary data.</text>
</comment>
<keyword evidence="12 17" id="KW-0472">Membrane</keyword>
<evidence type="ECO:0000256" key="16">
    <source>
        <dbReference type="ARBA" id="ARBA00049902"/>
    </source>
</evidence>
<keyword evidence="8" id="KW-0808">Transferase</keyword>
<feature type="domain" description="Glycosyl transferase family 51" evidence="19">
    <location>
        <begin position="65"/>
        <end position="240"/>
    </location>
</feature>
<keyword evidence="5" id="KW-0121">Carboxypeptidase</keyword>
<keyword evidence="6" id="KW-0645">Protease</keyword>
<evidence type="ECO:0000256" key="6">
    <source>
        <dbReference type="ARBA" id="ARBA00022670"/>
    </source>
</evidence>
<organism evidence="20 21">
    <name type="scientific">Candidatus Blackburnbacteria bacterium RIFCSPHIGHO2_01_FULL_43_15b</name>
    <dbReference type="NCBI Taxonomy" id="1797513"/>
    <lineage>
        <taxon>Bacteria</taxon>
        <taxon>Candidatus Blackburniibacteriota</taxon>
    </lineage>
</organism>
<dbReference type="Gene3D" id="3.40.710.10">
    <property type="entry name" value="DD-peptidase/beta-lactamase superfamily"/>
    <property type="match status" value="1"/>
</dbReference>
<name>A0A1G1V1Y4_9BACT</name>
<evidence type="ECO:0000259" key="18">
    <source>
        <dbReference type="Pfam" id="PF00905"/>
    </source>
</evidence>
<accession>A0A1G1V1Y4</accession>
<dbReference type="InterPro" id="IPR023346">
    <property type="entry name" value="Lysozyme-like_dom_sf"/>
</dbReference>
<proteinExistence type="inferred from homology"/>
<evidence type="ECO:0000256" key="10">
    <source>
        <dbReference type="ARBA" id="ARBA00022960"/>
    </source>
</evidence>
<keyword evidence="17" id="KW-1133">Transmembrane helix</keyword>
<keyword evidence="13" id="KW-0511">Multifunctional enzyme</keyword>
<dbReference type="Pfam" id="PF00905">
    <property type="entry name" value="Transpeptidase"/>
    <property type="match status" value="1"/>
</dbReference>
<dbReference type="GO" id="GO:0005886">
    <property type="term" value="C:plasma membrane"/>
    <property type="evidence" value="ECO:0007669"/>
    <property type="project" value="UniProtKB-SubCell"/>
</dbReference>
<evidence type="ECO:0000256" key="3">
    <source>
        <dbReference type="ARBA" id="ARBA00007739"/>
    </source>
</evidence>
<evidence type="ECO:0000256" key="7">
    <source>
        <dbReference type="ARBA" id="ARBA00022676"/>
    </source>
</evidence>
<sequence length="753" mass="82614">MFAISQLPLLKQIPEQKRRFALLSLLLFTCSLSLFAYLFWGIPLPTQLTSEARNPVSTQILDRNGKLIYEIYEGKRRTPIILKDLPPYAYQATIAVEDKDFYKHHGLSFSGMARALFKTTVKQDLQGGSTITQQLVKTTLLSPERTVRRKIREVFLTLLIEVLYPKDKILESYLNNIPYGGTAWGIQAASLTYFGKDTKDLTLAQASLLAGLTAAPTRFSPFGSNPQLARERQHLVLRRMVEEKYITEGQANDAEKEELPYAKPESIKAAHFALYVKDQLVDKFGEKKVEYGGLRVITTLDLDLQLYAEKVVREEVGKLKSARVGNGAAIITNPKTGEIYAMVGSKDYFAEDEDGKVNVTIRPRQPGSSIKPLNYALAIETGKITASSALADIPTCFHVVGQAPYCPVNYDGQFHGAVQTRFALGNSYNIPAVRTLALNNVADFIDFAQKMGISTLEDPTRYGLSLTLGGGEVKMVNMTKAFGVFANAGIKQDLVSVLKVTDWKGNTLEETKIKDGDRVLSTGTSYIISHILLDNNARGQAFGPSSYLNVSSHPEVSVKTGTTNDKRDNWTIGYSPELVTAVWVGNNDNTPMSAVASGVTGASPIWNKIIKKGLDMIESGDLSGVGQERAKHSHVWTSIPGDTVGTNVCATTGTLPPNVAPEDPGCPVRFEFFLENYPPKPYQPLNRDVNIFNDSGMLADPNAASDQIHTENKQIWDDPLGTPVCLDCAPQTWSVTVNTTTIPHPTQAPLGGQ</sequence>
<dbReference type="GO" id="GO:0008658">
    <property type="term" value="F:penicillin binding"/>
    <property type="evidence" value="ECO:0007669"/>
    <property type="project" value="InterPro"/>
</dbReference>
<evidence type="ECO:0000256" key="11">
    <source>
        <dbReference type="ARBA" id="ARBA00022984"/>
    </source>
</evidence>
<keyword evidence="14" id="KW-0961">Cell wall biogenesis/degradation</keyword>
<evidence type="ECO:0000256" key="14">
    <source>
        <dbReference type="ARBA" id="ARBA00023316"/>
    </source>
</evidence>
<evidence type="ECO:0000256" key="5">
    <source>
        <dbReference type="ARBA" id="ARBA00022645"/>
    </source>
</evidence>
<dbReference type="GO" id="GO:0008955">
    <property type="term" value="F:peptidoglycan glycosyltransferase activity"/>
    <property type="evidence" value="ECO:0007669"/>
    <property type="project" value="UniProtKB-EC"/>
</dbReference>
<dbReference type="SUPFAM" id="SSF56601">
    <property type="entry name" value="beta-lactamase/transpeptidase-like"/>
    <property type="match status" value="1"/>
</dbReference>
<dbReference type="AlphaFoldDB" id="A0A1G1V1Y4"/>
<dbReference type="Pfam" id="PF00912">
    <property type="entry name" value="Transgly"/>
    <property type="match status" value="1"/>
</dbReference>
<dbReference type="GO" id="GO:0008360">
    <property type="term" value="P:regulation of cell shape"/>
    <property type="evidence" value="ECO:0007669"/>
    <property type="project" value="UniProtKB-KW"/>
</dbReference>
<dbReference type="InterPro" id="IPR001264">
    <property type="entry name" value="Glyco_trans_51"/>
</dbReference>
<dbReference type="InterPro" id="IPR012338">
    <property type="entry name" value="Beta-lactam/transpept-like"/>
</dbReference>
<reference evidence="20 21" key="1">
    <citation type="journal article" date="2016" name="Nat. Commun.">
        <title>Thousands of microbial genomes shed light on interconnected biogeochemical processes in an aquifer system.</title>
        <authorList>
            <person name="Anantharaman K."/>
            <person name="Brown C.T."/>
            <person name="Hug L.A."/>
            <person name="Sharon I."/>
            <person name="Castelle C.J."/>
            <person name="Probst A.J."/>
            <person name="Thomas B.C."/>
            <person name="Singh A."/>
            <person name="Wilkins M.J."/>
            <person name="Karaoz U."/>
            <person name="Brodie E.L."/>
            <person name="Williams K.H."/>
            <person name="Hubbard S.S."/>
            <person name="Banfield J.F."/>
        </authorList>
    </citation>
    <scope>NUCLEOTIDE SEQUENCE [LARGE SCALE GENOMIC DNA]</scope>
</reference>
<evidence type="ECO:0000256" key="2">
    <source>
        <dbReference type="ARBA" id="ARBA00007090"/>
    </source>
</evidence>
<evidence type="ECO:0000259" key="19">
    <source>
        <dbReference type="Pfam" id="PF00912"/>
    </source>
</evidence>
<dbReference type="GO" id="GO:0006508">
    <property type="term" value="P:proteolysis"/>
    <property type="evidence" value="ECO:0007669"/>
    <property type="project" value="UniProtKB-KW"/>
</dbReference>
<keyword evidence="9" id="KW-0378">Hydrolase</keyword>
<keyword evidence="11" id="KW-0573">Peptidoglycan synthesis</keyword>
<evidence type="ECO:0000256" key="17">
    <source>
        <dbReference type="SAM" id="Phobius"/>
    </source>
</evidence>
<protein>
    <submittedName>
        <fullName evidence="20">Uncharacterized protein</fullName>
    </submittedName>
</protein>
<evidence type="ECO:0000256" key="15">
    <source>
        <dbReference type="ARBA" id="ARBA00034000"/>
    </source>
</evidence>
<comment type="catalytic activity">
    <reaction evidence="15">
        <text>Preferential cleavage: (Ac)2-L-Lys-D-Ala-|-D-Ala. Also transpeptidation of peptidyl-alanyl moieties that are N-acyl substituents of D-alanine.</text>
        <dbReference type="EC" id="3.4.16.4"/>
    </reaction>
</comment>
<dbReference type="InterPro" id="IPR036950">
    <property type="entry name" value="PBP_transglycosylase"/>
</dbReference>
<dbReference type="EMBL" id="MHBW01000010">
    <property type="protein sequence ID" value="OGY09412.1"/>
    <property type="molecule type" value="Genomic_DNA"/>
</dbReference>
<gene>
    <name evidence="20" type="ORF">A2782_01160</name>
</gene>
<dbReference type="GO" id="GO:0009252">
    <property type="term" value="P:peptidoglycan biosynthetic process"/>
    <property type="evidence" value="ECO:0007669"/>
    <property type="project" value="UniProtKB-KW"/>
</dbReference>
<evidence type="ECO:0000256" key="13">
    <source>
        <dbReference type="ARBA" id="ARBA00023268"/>
    </source>
</evidence>
<dbReference type="PANTHER" id="PTHR32282:SF11">
    <property type="entry name" value="PENICILLIN-BINDING PROTEIN 1B"/>
    <property type="match status" value="1"/>
</dbReference>
<keyword evidence="4" id="KW-1003">Cell membrane</keyword>
<dbReference type="SUPFAM" id="SSF53955">
    <property type="entry name" value="Lysozyme-like"/>
    <property type="match status" value="1"/>
</dbReference>
<dbReference type="PANTHER" id="PTHR32282">
    <property type="entry name" value="BINDING PROTEIN TRANSPEPTIDASE, PUTATIVE-RELATED"/>
    <property type="match status" value="1"/>
</dbReference>
<evidence type="ECO:0000256" key="4">
    <source>
        <dbReference type="ARBA" id="ARBA00022475"/>
    </source>
</evidence>
<dbReference type="FunFam" id="1.10.3810.10:FF:000001">
    <property type="entry name" value="Penicillin-binding protein 1A"/>
    <property type="match status" value="1"/>
</dbReference>
<keyword evidence="17" id="KW-0812">Transmembrane</keyword>
<comment type="subcellular location">
    <subcellularLocation>
        <location evidence="1">Cell membrane</location>
    </subcellularLocation>
</comment>
<comment type="catalytic activity">
    <reaction evidence="16">
        <text>[GlcNAc-(1-&gt;4)-Mur2Ac(oyl-L-Ala-gamma-D-Glu-L-Lys-D-Ala-D-Ala)](n)-di-trans,octa-cis-undecaprenyl diphosphate + beta-D-GlcNAc-(1-&gt;4)-Mur2Ac(oyl-L-Ala-gamma-D-Glu-L-Lys-D-Ala-D-Ala)-di-trans,octa-cis-undecaprenyl diphosphate = [GlcNAc-(1-&gt;4)-Mur2Ac(oyl-L-Ala-gamma-D-Glu-L-Lys-D-Ala-D-Ala)](n+1)-di-trans,octa-cis-undecaprenyl diphosphate + di-trans,octa-cis-undecaprenyl diphosphate + H(+)</text>
        <dbReference type="Rhea" id="RHEA:23708"/>
        <dbReference type="Rhea" id="RHEA-COMP:9602"/>
        <dbReference type="Rhea" id="RHEA-COMP:9603"/>
        <dbReference type="ChEBI" id="CHEBI:15378"/>
        <dbReference type="ChEBI" id="CHEBI:58405"/>
        <dbReference type="ChEBI" id="CHEBI:60033"/>
        <dbReference type="ChEBI" id="CHEBI:78435"/>
        <dbReference type="EC" id="2.4.99.28"/>
    </reaction>
</comment>
<dbReference type="InterPro" id="IPR001460">
    <property type="entry name" value="PCN-bd_Tpept"/>
</dbReference>
<dbReference type="GO" id="GO:0071555">
    <property type="term" value="P:cell wall organization"/>
    <property type="evidence" value="ECO:0007669"/>
    <property type="project" value="UniProtKB-KW"/>
</dbReference>
<evidence type="ECO:0000256" key="1">
    <source>
        <dbReference type="ARBA" id="ARBA00004236"/>
    </source>
</evidence>
<evidence type="ECO:0000313" key="20">
    <source>
        <dbReference type="EMBL" id="OGY09412.1"/>
    </source>
</evidence>